<name>A0ACB9TAW1_HOLOL</name>
<organism evidence="1 2">
    <name type="scientific">Holotrichia oblita</name>
    <name type="common">Chafer beetle</name>
    <dbReference type="NCBI Taxonomy" id="644536"/>
    <lineage>
        <taxon>Eukaryota</taxon>
        <taxon>Metazoa</taxon>
        <taxon>Ecdysozoa</taxon>
        <taxon>Arthropoda</taxon>
        <taxon>Hexapoda</taxon>
        <taxon>Insecta</taxon>
        <taxon>Pterygota</taxon>
        <taxon>Neoptera</taxon>
        <taxon>Endopterygota</taxon>
        <taxon>Coleoptera</taxon>
        <taxon>Polyphaga</taxon>
        <taxon>Scarabaeiformia</taxon>
        <taxon>Scarabaeidae</taxon>
        <taxon>Melolonthinae</taxon>
        <taxon>Holotrichia</taxon>
    </lineage>
</organism>
<dbReference type="EMBL" id="CM043018">
    <property type="protein sequence ID" value="KAI4463971.1"/>
    <property type="molecule type" value="Genomic_DNA"/>
</dbReference>
<gene>
    <name evidence="1" type="ORF">MML48_4g00011991</name>
</gene>
<evidence type="ECO:0000313" key="2">
    <source>
        <dbReference type="Proteomes" id="UP001056778"/>
    </source>
</evidence>
<keyword evidence="2" id="KW-1185">Reference proteome</keyword>
<dbReference type="Proteomes" id="UP001056778">
    <property type="component" value="Chromosome 4"/>
</dbReference>
<reference evidence="1" key="1">
    <citation type="submission" date="2022-04" db="EMBL/GenBank/DDBJ databases">
        <title>Chromosome-scale genome assembly of Holotrichia oblita Faldermann.</title>
        <authorList>
            <person name="Rongchong L."/>
        </authorList>
    </citation>
    <scope>NUCLEOTIDE SEQUENCE</scope>
    <source>
        <strain evidence="1">81SQS9</strain>
    </source>
</reference>
<protein>
    <submittedName>
        <fullName evidence="1">Tnf receptor associated factor</fullName>
    </submittedName>
</protein>
<comment type="caution">
    <text evidence="1">The sequence shown here is derived from an EMBL/GenBank/DDBJ whole genome shotgun (WGS) entry which is preliminary data.</text>
</comment>
<accession>A0ACB9TAW1</accession>
<proteinExistence type="predicted"/>
<keyword evidence="1" id="KW-0675">Receptor</keyword>
<sequence>MTSNYRPFTCYFCNKLIERETERNHVTTCGSVLEPCPNKCGSYIPRNVKAKHMQECVNRNSNTLPRLTKQKRVEYSISPSSPTSSTGSPIYNGVPLPPNLKPYNDNNSSSVITNKFLALEQAFAQLQKTTDTIRNRQEQLQARILAYDAQKVHNEKLLYQSQVLLEWKKAVDMQLSNLNFESSQSAKIRNDNERKWSAIIDDKVNLIQDLNSNLNTHKDNFLKEQLYNRETQNELQSEIKKFEKFYKQENAAVCALWNDQGKQIEGLKDNLTSLVSSLEDQKLKQSTVVFDLRAISQVSSENAEKLEIQEKELKELKKGFLQLKLDVEMLEESTHSKEHAVPGHIVWRISDFAMKMETAKSNNFTLKSPIFYSHPYGYKIRLIVYLNGIKKWKGRHLIACLHVLKGEYDLMLTWPCNIEGNVIIRDLQDYASPRNITKFITAKRQHADEDTEEPQESSSNYIFVPHTQLLKSNYVKEDTLFIEIKLNSRKHQEETSL</sequence>
<evidence type="ECO:0000313" key="1">
    <source>
        <dbReference type="EMBL" id="KAI4463971.1"/>
    </source>
</evidence>